<dbReference type="PANTHER" id="PTHR12911">
    <property type="entry name" value="SAD1/UNC-84-LIKE PROTEIN-RELATED"/>
    <property type="match status" value="1"/>
</dbReference>
<dbReference type="Pfam" id="PF07738">
    <property type="entry name" value="Sad1_UNC"/>
    <property type="match status" value="2"/>
</dbReference>
<dbReference type="Gene3D" id="2.60.120.260">
    <property type="entry name" value="Galactose-binding domain-like"/>
    <property type="match status" value="1"/>
</dbReference>
<feature type="domain" description="SUN" evidence="6">
    <location>
        <begin position="811"/>
        <end position="1055"/>
    </location>
</feature>
<dbReference type="EMBL" id="JAABOA010000654">
    <property type="protein sequence ID" value="KAF9583589.1"/>
    <property type="molecule type" value="Genomic_DNA"/>
</dbReference>
<evidence type="ECO:0000256" key="2">
    <source>
        <dbReference type="ARBA" id="ARBA00022692"/>
    </source>
</evidence>
<dbReference type="Proteomes" id="UP000780801">
    <property type="component" value="Unassembled WGS sequence"/>
</dbReference>
<feature type="compositionally biased region" description="Basic and acidic residues" evidence="5">
    <location>
        <begin position="199"/>
        <end position="210"/>
    </location>
</feature>
<proteinExistence type="predicted"/>
<dbReference type="GO" id="GO:0043495">
    <property type="term" value="F:protein-membrane adaptor activity"/>
    <property type="evidence" value="ECO:0007669"/>
    <property type="project" value="TreeGrafter"/>
</dbReference>
<evidence type="ECO:0000256" key="3">
    <source>
        <dbReference type="ARBA" id="ARBA00022989"/>
    </source>
</evidence>
<dbReference type="AlphaFoldDB" id="A0A9P6FY05"/>
<accession>A0A9P6FY05</accession>
<feature type="compositionally biased region" description="Basic residues" evidence="5">
    <location>
        <begin position="315"/>
        <end position="324"/>
    </location>
</feature>
<feature type="region of interest" description="Disordered" evidence="5">
    <location>
        <begin position="357"/>
        <end position="456"/>
    </location>
</feature>
<keyword evidence="2" id="KW-0812">Transmembrane</keyword>
<dbReference type="PROSITE" id="PS51469">
    <property type="entry name" value="SUN"/>
    <property type="match status" value="1"/>
</dbReference>
<evidence type="ECO:0000256" key="4">
    <source>
        <dbReference type="ARBA" id="ARBA00023136"/>
    </source>
</evidence>
<feature type="compositionally biased region" description="Basic and acidic residues" evidence="5">
    <location>
        <begin position="121"/>
        <end position="130"/>
    </location>
</feature>
<feature type="region of interest" description="Disordered" evidence="5">
    <location>
        <begin position="314"/>
        <end position="337"/>
    </location>
</feature>
<feature type="region of interest" description="Disordered" evidence="5">
    <location>
        <begin position="758"/>
        <end position="779"/>
    </location>
</feature>
<evidence type="ECO:0000259" key="6">
    <source>
        <dbReference type="PROSITE" id="PS51469"/>
    </source>
</evidence>
<feature type="compositionally biased region" description="Basic and acidic residues" evidence="5">
    <location>
        <begin position="25"/>
        <end position="39"/>
    </location>
</feature>
<name>A0A9P6FY05_9FUNG</name>
<comment type="caution">
    <text evidence="7">The sequence shown here is derived from an EMBL/GenBank/DDBJ whole genome shotgun (WGS) entry which is preliminary data.</text>
</comment>
<feature type="region of interest" description="Disordered" evidence="5">
    <location>
        <begin position="917"/>
        <end position="970"/>
    </location>
</feature>
<feature type="region of interest" description="Disordered" evidence="5">
    <location>
        <begin position="289"/>
        <end position="308"/>
    </location>
</feature>
<keyword evidence="3" id="KW-1133">Transmembrane helix</keyword>
<comment type="subcellular location">
    <subcellularLocation>
        <location evidence="1">Membrane</location>
    </subcellularLocation>
</comment>
<keyword evidence="4" id="KW-0472">Membrane</keyword>
<feature type="compositionally biased region" description="Polar residues" evidence="5">
    <location>
        <begin position="922"/>
        <end position="932"/>
    </location>
</feature>
<evidence type="ECO:0000313" key="8">
    <source>
        <dbReference type="Proteomes" id="UP000780801"/>
    </source>
</evidence>
<dbReference type="InterPro" id="IPR045119">
    <property type="entry name" value="SUN1-5"/>
</dbReference>
<feature type="compositionally biased region" description="Basic and acidic residues" evidence="5">
    <location>
        <begin position="933"/>
        <end position="949"/>
    </location>
</feature>
<gene>
    <name evidence="7" type="ORF">BGW38_009102</name>
</gene>
<keyword evidence="8" id="KW-1185">Reference proteome</keyword>
<dbReference type="GO" id="GO:0034993">
    <property type="term" value="C:meiotic nuclear membrane microtubule tethering complex"/>
    <property type="evidence" value="ECO:0007669"/>
    <property type="project" value="TreeGrafter"/>
</dbReference>
<sequence>MNGSLLRNSVSHHSSHQASSLPGTPKRDRSRFIDTDGGHSVHPATVPRIFRSGSEINNVHTSGPRVNGYGRPSSAQAQMHYRPTSPSAYRVNYNDNGLASDGHDTPYSYHASAQAELAHGGPDHPDDAHFSRNTFDEYDNDDDDDDDDENASVNNDHEQQRINHVSSPRRRILSQEAPQIVPVSQASDLDQYRTFGRGSSEHGDYSDERTFQHLSPADYRDTMEYAEDDYEDEGLDVGDMDDEVYSRQLPQHAYVEEDESGDEENKEHRQLTFLHRITKTFTSLLEDIGQGTPKRYKGNGDDGGDLGMEATSARARQRLSRKQRAPPVSPSKKKSHAFIAAAEKAAELAASFATAAKTTGDSDDLSARKGLPQVPSMRHIDSGIGMSSNEANDMYPDDDDEDEIHDHWDQDPAPTSVHRQDYADDQRNQFSEEWRTVDYESTESTTEDDSPQPFGISSTMREAQMSRSRRNNTHSGSPAPTRVYPWHVIWYWTQTYSRRLADIYDSFITAVQRLVWWLVCWVYYVVTWPWVRRYDIWMIGKLWMEAGVSSGLLSPKTLAGVAIMVLAVWAQYSYTGAKEGSLGTPPGNDTLLSDPSAGGAWHAGSIFGSWSKGLWRDDPKSEREEQSRQLDMSWLSRWMPSFSSTQKPENHIQIPTDQIHSLGDLEARIEWIQKTLVELGRAEESREKSAEGAKTIGWNDFLHENERAIEKFVEGRITKVSKTVLLSLLKSEANSITQGVEKNVIAQLEKKGRLQVNKAVPKTGPGSSTTGDGKSGHPLTEEEINSMIDKALEKYSADATAKPDYALFTAGGRVIPRLTSVNHFRTARPTFWGRIGGRFLVPPPQEKGPQKAIEPSMHAGECWAMKGHQGQLAIRLARKIVITEITIEQVDPSVALDKGSSPREIEVWSLVGHEHSAPVFVNPSTPSPQTSTDLEKDGEQLTKDQKENKEEDVDSSSTSDTGVPAKNERKELWWGSGVPWPGGTLLSTIEYVAESPAPSGEDEAKSKKPKPMQMFSIPVSVQSTPSVGVLLRIKSNWGHPEFTCLYRVRIHGYEPTSNESVK</sequence>
<feature type="compositionally biased region" description="Acidic residues" evidence="5">
    <location>
        <begin position="136"/>
        <end position="150"/>
    </location>
</feature>
<dbReference type="InterPro" id="IPR012919">
    <property type="entry name" value="SUN_dom"/>
</dbReference>
<dbReference type="PANTHER" id="PTHR12911:SF8">
    <property type="entry name" value="KLAROID PROTEIN-RELATED"/>
    <property type="match status" value="1"/>
</dbReference>
<evidence type="ECO:0000256" key="1">
    <source>
        <dbReference type="ARBA" id="ARBA00004370"/>
    </source>
</evidence>
<feature type="compositionally biased region" description="Basic and acidic residues" evidence="5">
    <location>
        <begin position="418"/>
        <end position="438"/>
    </location>
</feature>
<evidence type="ECO:0000256" key="5">
    <source>
        <dbReference type="SAM" id="MobiDB-lite"/>
    </source>
</evidence>
<feature type="compositionally biased region" description="Low complexity" evidence="5">
    <location>
        <begin position="9"/>
        <end position="20"/>
    </location>
</feature>
<organism evidence="7 8">
    <name type="scientific">Lunasporangiospora selenospora</name>
    <dbReference type="NCBI Taxonomy" id="979761"/>
    <lineage>
        <taxon>Eukaryota</taxon>
        <taxon>Fungi</taxon>
        <taxon>Fungi incertae sedis</taxon>
        <taxon>Mucoromycota</taxon>
        <taxon>Mortierellomycotina</taxon>
        <taxon>Mortierellomycetes</taxon>
        <taxon>Mortierellales</taxon>
        <taxon>Mortierellaceae</taxon>
        <taxon>Lunasporangiospora</taxon>
    </lineage>
</organism>
<reference evidence="7" key="1">
    <citation type="journal article" date="2020" name="Fungal Divers.">
        <title>Resolving the Mortierellaceae phylogeny through synthesis of multi-gene phylogenetics and phylogenomics.</title>
        <authorList>
            <person name="Vandepol N."/>
            <person name="Liber J."/>
            <person name="Desiro A."/>
            <person name="Na H."/>
            <person name="Kennedy M."/>
            <person name="Barry K."/>
            <person name="Grigoriev I.V."/>
            <person name="Miller A.N."/>
            <person name="O'Donnell K."/>
            <person name="Stajich J.E."/>
            <person name="Bonito G."/>
        </authorList>
    </citation>
    <scope>NUCLEOTIDE SEQUENCE</scope>
    <source>
        <strain evidence="7">KOD1015</strain>
    </source>
</reference>
<evidence type="ECO:0000313" key="7">
    <source>
        <dbReference type="EMBL" id="KAF9583589.1"/>
    </source>
</evidence>
<dbReference type="OrthoDB" id="342281at2759"/>
<feature type="region of interest" description="Disordered" evidence="5">
    <location>
        <begin position="1"/>
        <end position="210"/>
    </location>
</feature>
<protein>
    <recommendedName>
        <fullName evidence="6">SUN domain-containing protein</fullName>
    </recommendedName>
</protein>